<dbReference type="PANTHER" id="PTHR34107:SF7">
    <property type="entry name" value="SLR2092 PROTEIN"/>
    <property type="match status" value="1"/>
</dbReference>
<dbReference type="InterPro" id="IPR012296">
    <property type="entry name" value="Nuclease_put_TT1808"/>
</dbReference>
<feature type="domain" description="Putative restriction endonuclease" evidence="1">
    <location>
        <begin position="42"/>
        <end position="183"/>
    </location>
</feature>
<name>A0A814W0I5_9BILA</name>
<organism evidence="3 6">
    <name type="scientific">Didymodactylos carnosus</name>
    <dbReference type="NCBI Taxonomy" id="1234261"/>
    <lineage>
        <taxon>Eukaryota</taxon>
        <taxon>Metazoa</taxon>
        <taxon>Spiralia</taxon>
        <taxon>Gnathifera</taxon>
        <taxon>Rotifera</taxon>
        <taxon>Eurotatoria</taxon>
        <taxon>Bdelloidea</taxon>
        <taxon>Philodinida</taxon>
        <taxon>Philodinidae</taxon>
        <taxon>Didymodactylos</taxon>
    </lineage>
</organism>
<dbReference type="Proteomes" id="UP000677228">
    <property type="component" value="Unassembled WGS sequence"/>
</dbReference>
<dbReference type="EMBL" id="CAJNOK010006855">
    <property type="protein sequence ID" value="CAF1016457.1"/>
    <property type="molecule type" value="Genomic_DNA"/>
</dbReference>
<protein>
    <recommendedName>
        <fullName evidence="1">Putative restriction endonuclease domain-containing protein</fullName>
    </recommendedName>
</protein>
<dbReference type="Gene3D" id="3.90.1570.10">
    <property type="entry name" value="tt1808, chain A"/>
    <property type="match status" value="1"/>
</dbReference>
<evidence type="ECO:0000313" key="6">
    <source>
        <dbReference type="Proteomes" id="UP000663829"/>
    </source>
</evidence>
<evidence type="ECO:0000313" key="5">
    <source>
        <dbReference type="EMBL" id="CAF3960311.1"/>
    </source>
</evidence>
<accession>A0A814W0I5</accession>
<gene>
    <name evidence="3" type="ORF">GPM918_LOCUS23463</name>
    <name evidence="2" type="ORF">OVA965_LOCUS15306</name>
    <name evidence="5" type="ORF">SRO942_LOCUS23460</name>
    <name evidence="4" type="ORF">TMI583_LOCUS15312</name>
</gene>
<evidence type="ECO:0000313" key="4">
    <source>
        <dbReference type="EMBL" id="CAF3785523.1"/>
    </source>
</evidence>
<keyword evidence="6" id="KW-1185">Reference proteome</keyword>
<sequence>MAATRKSEQFFSAVSGGGEPARHLRVEYNETLKIVPCRCQSSLITEELHGRLFMWWVNKGEPGRVFESSVGFNFGTDDTDNKIIYSPDVSWVENGVDRNVTFPKAIPKFVIEVQSKYQKISQQRDKMMFYRDRGVALGWLIIPALTSSLDAILEIYEPGKVTRTIQTPMVVSADLIVPGFSIDFSKIFLYDCR</sequence>
<dbReference type="EMBL" id="CAJOBA010006864">
    <property type="protein sequence ID" value="CAF3785523.1"/>
    <property type="molecule type" value="Genomic_DNA"/>
</dbReference>
<comment type="caution">
    <text evidence="3">The sequence shown here is derived from an EMBL/GenBank/DDBJ whole genome shotgun (WGS) entry which is preliminary data.</text>
</comment>
<dbReference type="PANTHER" id="PTHR34107">
    <property type="entry name" value="SLL0198 PROTEIN-RELATED"/>
    <property type="match status" value="1"/>
</dbReference>
<dbReference type="Proteomes" id="UP000681722">
    <property type="component" value="Unassembled WGS sequence"/>
</dbReference>
<dbReference type="Proteomes" id="UP000663829">
    <property type="component" value="Unassembled WGS sequence"/>
</dbReference>
<dbReference type="Pfam" id="PF05685">
    <property type="entry name" value="Uma2"/>
    <property type="match status" value="1"/>
</dbReference>
<dbReference type="AlphaFoldDB" id="A0A814W0I5"/>
<evidence type="ECO:0000313" key="2">
    <source>
        <dbReference type="EMBL" id="CAF1016457.1"/>
    </source>
</evidence>
<dbReference type="CDD" id="cd06260">
    <property type="entry name" value="DUF820-like"/>
    <property type="match status" value="1"/>
</dbReference>
<dbReference type="EMBL" id="CAJNOQ010008389">
    <property type="protein sequence ID" value="CAF1195970.1"/>
    <property type="molecule type" value="Genomic_DNA"/>
</dbReference>
<dbReference type="Proteomes" id="UP000682733">
    <property type="component" value="Unassembled WGS sequence"/>
</dbReference>
<dbReference type="InterPro" id="IPR011335">
    <property type="entry name" value="Restrct_endonuc-II-like"/>
</dbReference>
<dbReference type="InterPro" id="IPR008538">
    <property type="entry name" value="Uma2"/>
</dbReference>
<proteinExistence type="predicted"/>
<evidence type="ECO:0000259" key="1">
    <source>
        <dbReference type="Pfam" id="PF05685"/>
    </source>
</evidence>
<dbReference type="EMBL" id="CAJOBC010008389">
    <property type="protein sequence ID" value="CAF3960311.1"/>
    <property type="molecule type" value="Genomic_DNA"/>
</dbReference>
<dbReference type="SUPFAM" id="SSF52980">
    <property type="entry name" value="Restriction endonuclease-like"/>
    <property type="match status" value="1"/>
</dbReference>
<reference evidence="3" key="1">
    <citation type="submission" date="2021-02" db="EMBL/GenBank/DDBJ databases">
        <authorList>
            <person name="Nowell W R."/>
        </authorList>
    </citation>
    <scope>NUCLEOTIDE SEQUENCE</scope>
</reference>
<evidence type="ECO:0000313" key="3">
    <source>
        <dbReference type="EMBL" id="CAF1195970.1"/>
    </source>
</evidence>
<dbReference type="GO" id="GO:0006281">
    <property type="term" value="P:DNA repair"/>
    <property type="evidence" value="ECO:0007669"/>
    <property type="project" value="UniProtKB-ARBA"/>
</dbReference>